<feature type="compositionally biased region" description="Polar residues" evidence="1">
    <location>
        <begin position="47"/>
        <end position="58"/>
    </location>
</feature>
<comment type="caution">
    <text evidence="2">The sequence shown here is derived from an EMBL/GenBank/DDBJ whole genome shotgun (WGS) entry which is preliminary data.</text>
</comment>
<feature type="compositionally biased region" description="Basic residues" evidence="1">
    <location>
        <begin position="382"/>
        <end position="391"/>
    </location>
</feature>
<accession>A0A7J7EQL6</accession>
<feature type="region of interest" description="Disordered" evidence="1">
    <location>
        <begin position="282"/>
        <end position="314"/>
    </location>
</feature>
<protein>
    <submittedName>
        <fullName evidence="2">Uncharacterized protein</fullName>
    </submittedName>
</protein>
<reference evidence="2 3" key="1">
    <citation type="journal article" date="2020" name="Mol. Biol. Evol.">
        <title>Interspecific Gene Flow and the Evolution of Specialization in Black and White Rhinoceros.</title>
        <authorList>
            <person name="Moodley Y."/>
            <person name="Westbury M.V."/>
            <person name="Russo I.M."/>
            <person name="Gopalakrishnan S."/>
            <person name="Rakotoarivelo A."/>
            <person name="Olsen R.A."/>
            <person name="Prost S."/>
            <person name="Tunstall T."/>
            <person name="Ryder O.A."/>
            <person name="Dalen L."/>
            <person name="Bruford M.W."/>
        </authorList>
    </citation>
    <scope>NUCLEOTIDE SEQUENCE [LARGE SCALE GENOMIC DNA]</scope>
    <source>
        <strain evidence="2">SBR-YM</strain>
        <tissue evidence="2">Skin</tissue>
    </source>
</reference>
<evidence type="ECO:0000313" key="3">
    <source>
        <dbReference type="Proteomes" id="UP000551758"/>
    </source>
</evidence>
<dbReference type="AlphaFoldDB" id="A0A7J7EQL6"/>
<feature type="region of interest" description="Disordered" evidence="1">
    <location>
        <begin position="364"/>
        <end position="394"/>
    </location>
</feature>
<gene>
    <name evidence="2" type="ORF">HPG69_015972</name>
</gene>
<feature type="region of interest" description="Disordered" evidence="1">
    <location>
        <begin position="37"/>
        <end position="58"/>
    </location>
</feature>
<feature type="compositionally biased region" description="Low complexity" evidence="1">
    <location>
        <begin position="437"/>
        <end position="486"/>
    </location>
</feature>
<feature type="compositionally biased region" description="Basic and acidic residues" evidence="1">
    <location>
        <begin position="487"/>
        <end position="505"/>
    </location>
</feature>
<sequence length="505" mass="53592">MLVVMVTKRKRPLLLSAVTGWEQSLYHTHEGLGPLTLLPEEEGTPMASGTLNSSEAQDSTLTPGPVIWSLVSQGPLLVLEPGDAWTFLALCCSLVELLLSAAKGYLVQAVGILVRGAAPEPRGRSCSGFRRRQHWALASEAQLARGGQAAGHGGGIQVRWELHLPVHLLRHAVAIAIWAAALQLPLARHHQASAVHLHHQLLGGEASGIHLHLEAILHTDIVPHSCHIVPQQPHRQRGHLVLFGEGHAGTPGCHPAPVGETATDPLHPRREAPSVALVTRAGARTPEEEGPHAGPRMSPSAPRYPARLRSVQPRSLRFRRGSHLRFGVSYARPTYTGQGDSNPDSPGSLQERLELTKGQAGVLARDSLGCLGPKNRTEKSGSRRRRERRWKTTTPVMLRSSDACALCAGCPCGPRAGSAALRRAALSFGGGHGGTFPGLDPGSGRAAPSPSVSSPCPNSDSCPQPGFGPNSGSHSGTSPCPSCSPSWEHRDGGARGRKWGDRERG</sequence>
<keyword evidence="3" id="KW-1185">Reference proteome</keyword>
<dbReference type="Proteomes" id="UP000551758">
    <property type="component" value="Unassembled WGS sequence"/>
</dbReference>
<evidence type="ECO:0000256" key="1">
    <source>
        <dbReference type="SAM" id="MobiDB-lite"/>
    </source>
</evidence>
<name>A0A7J7EQL6_DICBM</name>
<dbReference type="EMBL" id="JACDTQ010002494">
    <property type="protein sequence ID" value="KAF5918090.1"/>
    <property type="molecule type" value="Genomic_DNA"/>
</dbReference>
<organism evidence="2 3">
    <name type="scientific">Diceros bicornis minor</name>
    <name type="common">South-central black rhinoceros</name>
    <dbReference type="NCBI Taxonomy" id="77932"/>
    <lineage>
        <taxon>Eukaryota</taxon>
        <taxon>Metazoa</taxon>
        <taxon>Chordata</taxon>
        <taxon>Craniata</taxon>
        <taxon>Vertebrata</taxon>
        <taxon>Euteleostomi</taxon>
        <taxon>Mammalia</taxon>
        <taxon>Eutheria</taxon>
        <taxon>Laurasiatheria</taxon>
        <taxon>Perissodactyla</taxon>
        <taxon>Rhinocerotidae</taxon>
        <taxon>Diceros</taxon>
    </lineage>
</organism>
<feature type="region of interest" description="Disordered" evidence="1">
    <location>
        <begin position="436"/>
        <end position="505"/>
    </location>
</feature>
<evidence type="ECO:0000313" key="2">
    <source>
        <dbReference type="EMBL" id="KAF5918090.1"/>
    </source>
</evidence>
<proteinExistence type="predicted"/>